<evidence type="ECO:0000259" key="17">
    <source>
        <dbReference type="PROSITE" id="PS50011"/>
    </source>
</evidence>
<dbReference type="SUPFAM" id="SSF56112">
    <property type="entry name" value="Protein kinase-like (PK-like)"/>
    <property type="match status" value="1"/>
</dbReference>
<comment type="caution">
    <text evidence="18">The sequence shown here is derived from an EMBL/GenBank/DDBJ whole genome shotgun (WGS) entry which is preliminary data.</text>
</comment>
<evidence type="ECO:0000256" key="11">
    <source>
        <dbReference type="PROSITE-ProRule" id="PRU00192"/>
    </source>
</evidence>
<dbReference type="InterPro" id="IPR017441">
    <property type="entry name" value="Protein_kinase_ATP_BS"/>
</dbReference>
<dbReference type="Gene3D" id="1.10.510.10">
    <property type="entry name" value="Transferase(Phosphotransferase) domain 1"/>
    <property type="match status" value="1"/>
</dbReference>
<comment type="similarity">
    <text evidence="13">Belongs to the protein kinase superfamily. Tyr protein kinase family.</text>
</comment>
<dbReference type="PROSITE" id="PS00107">
    <property type="entry name" value="PROTEIN_KINASE_ATP"/>
    <property type="match status" value="1"/>
</dbReference>
<dbReference type="SMART" id="SM00252">
    <property type="entry name" value="SH2"/>
    <property type="match status" value="1"/>
</dbReference>
<feature type="compositionally biased region" description="Polar residues" evidence="14">
    <location>
        <begin position="1023"/>
        <end position="1033"/>
    </location>
</feature>
<dbReference type="EMBL" id="JTDE01020790">
    <property type="protein sequence ID" value="KAF7233810.1"/>
    <property type="molecule type" value="Genomic_DNA"/>
</dbReference>
<dbReference type="SUPFAM" id="SSF50044">
    <property type="entry name" value="SH3-domain"/>
    <property type="match status" value="1"/>
</dbReference>
<dbReference type="InterPro" id="IPR020635">
    <property type="entry name" value="Tyr_kinase_cat_dom"/>
</dbReference>
<dbReference type="InterPro" id="IPR001452">
    <property type="entry name" value="SH3_domain"/>
</dbReference>
<dbReference type="PROSITE" id="PS50002">
    <property type="entry name" value="SH3"/>
    <property type="match status" value="1"/>
</dbReference>
<evidence type="ECO:0000259" key="16">
    <source>
        <dbReference type="PROSITE" id="PS50002"/>
    </source>
</evidence>
<evidence type="ECO:0000256" key="13">
    <source>
        <dbReference type="RuleBase" id="RU362096"/>
    </source>
</evidence>
<dbReference type="Pfam" id="PF07714">
    <property type="entry name" value="PK_Tyr_Ser-Thr"/>
    <property type="match status" value="1"/>
</dbReference>
<feature type="domain" description="Protein kinase" evidence="17">
    <location>
        <begin position="282"/>
        <end position="537"/>
    </location>
</feature>
<dbReference type="Pfam" id="PF00017">
    <property type="entry name" value="SH2"/>
    <property type="match status" value="1"/>
</dbReference>
<feature type="compositionally biased region" description="Pro residues" evidence="14">
    <location>
        <begin position="1005"/>
        <end position="1017"/>
    </location>
</feature>
<dbReference type="InterPro" id="IPR008266">
    <property type="entry name" value="Tyr_kinase_AS"/>
</dbReference>
<dbReference type="GO" id="GO:0004715">
    <property type="term" value="F:non-membrane spanning protein tyrosine kinase activity"/>
    <property type="evidence" value="ECO:0007669"/>
    <property type="project" value="UniProtKB-EC"/>
</dbReference>
<feature type="region of interest" description="Disordered" evidence="14">
    <location>
        <begin position="937"/>
        <end position="1034"/>
    </location>
</feature>
<dbReference type="GO" id="GO:0005524">
    <property type="term" value="F:ATP binding"/>
    <property type="evidence" value="ECO:0007669"/>
    <property type="project" value="UniProtKB-UniRule"/>
</dbReference>
<organism evidence="18 19">
    <name type="scientific">Paragonimus skrjabini miyazakii</name>
    <dbReference type="NCBI Taxonomy" id="59628"/>
    <lineage>
        <taxon>Eukaryota</taxon>
        <taxon>Metazoa</taxon>
        <taxon>Spiralia</taxon>
        <taxon>Lophotrochozoa</taxon>
        <taxon>Platyhelminthes</taxon>
        <taxon>Trematoda</taxon>
        <taxon>Digenea</taxon>
        <taxon>Plagiorchiida</taxon>
        <taxon>Troglotremata</taxon>
        <taxon>Troglotrematidae</taxon>
        <taxon>Paragonimus</taxon>
    </lineage>
</organism>
<comment type="catalytic activity">
    <reaction evidence="9 13">
        <text>L-tyrosyl-[protein] + ATP = O-phospho-L-tyrosyl-[protein] + ADP + H(+)</text>
        <dbReference type="Rhea" id="RHEA:10596"/>
        <dbReference type="Rhea" id="RHEA-COMP:10136"/>
        <dbReference type="Rhea" id="RHEA-COMP:20101"/>
        <dbReference type="ChEBI" id="CHEBI:15378"/>
        <dbReference type="ChEBI" id="CHEBI:30616"/>
        <dbReference type="ChEBI" id="CHEBI:46858"/>
        <dbReference type="ChEBI" id="CHEBI:61978"/>
        <dbReference type="ChEBI" id="CHEBI:456216"/>
        <dbReference type="EC" id="2.7.10.2"/>
    </reaction>
</comment>
<dbReference type="PRINTS" id="PR00109">
    <property type="entry name" value="TYRKINASE"/>
</dbReference>
<dbReference type="SMART" id="SM00326">
    <property type="entry name" value="SH3"/>
    <property type="match status" value="1"/>
</dbReference>
<dbReference type="PRINTS" id="PR00401">
    <property type="entry name" value="SH2DOMAIN"/>
</dbReference>
<dbReference type="SMART" id="SM00219">
    <property type="entry name" value="TyrKc"/>
    <property type="match status" value="1"/>
</dbReference>
<feature type="region of interest" description="Disordered" evidence="14">
    <location>
        <begin position="579"/>
        <end position="649"/>
    </location>
</feature>
<keyword evidence="5 13" id="KW-0418">Kinase</keyword>
<keyword evidence="19" id="KW-1185">Reference proteome</keyword>
<keyword evidence="6 12" id="KW-0067">ATP-binding</keyword>
<dbReference type="FunFam" id="1.10.510.10:FF:000554">
    <property type="entry name" value="Predicted protein"/>
    <property type="match status" value="1"/>
</dbReference>
<keyword evidence="1 11" id="KW-0728">SH3 domain</keyword>
<feature type="region of interest" description="Disordered" evidence="14">
    <location>
        <begin position="1261"/>
        <end position="1287"/>
    </location>
</feature>
<feature type="region of interest" description="Disordered" evidence="14">
    <location>
        <begin position="686"/>
        <end position="720"/>
    </location>
</feature>
<keyword evidence="8 13" id="KW-0829">Tyrosine-protein kinase</keyword>
<dbReference type="InterPro" id="IPR036028">
    <property type="entry name" value="SH3-like_dom_sf"/>
</dbReference>
<evidence type="ECO:0000256" key="5">
    <source>
        <dbReference type="ARBA" id="ARBA00022777"/>
    </source>
</evidence>
<feature type="region of interest" description="Disordered" evidence="14">
    <location>
        <begin position="813"/>
        <end position="859"/>
    </location>
</feature>
<dbReference type="Gene3D" id="3.30.200.20">
    <property type="entry name" value="Phosphorylase Kinase, domain 1"/>
    <property type="match status" value="1"/>
</dbReference>
<sequence length="1287" mass="141099">MGGQPSKERSKRLIQGKCDPDMVGIIHGSTWINQINKDSLSRDPLDSKRNSGDQVLLALYDFNAPITAESQSQISIEKDDKLRLFGYSVDGDWVDVECFRTGERGWVPTNYTTHVISVSTSCSSLPASSVTFQQQPHQSQSRATSGHGSQASLAGAGLELDKKWYHGSIQRSYAEYLLNSGITGSFLVRESESKPGQLTISVRYEGRIYHYRINRDENGMYYVTQSTKFFSVSDLIQHHEKHSDGLACALLYPAAKRDKNTTTAAAGLGLEVDVWEIDRTEIIMKHKLGSGQYGVVYEALWKPYNLLVAVKTLKEDVTVRDEFLEEARLMKSLRHPNLVELLGACTREPPYYIVTEFMCNGNLLDYLRTRPRDELTPPVLLHMATQVARGMAYLEQYNFIHRDLAARNCLVGKQRTIKVADFGLARCMERDVTYRAHDGAKFPIKWTAPEGLVYNIFSTKSDVWAFGVLLWEIATYGKTPYPGIELQDVYVFLEKGKRMHQPEGCPEPIYKLMLQCWRWHPEQRPTFSVLRTQLEAMQTGARSIEDQVAEELARSGGQLPIVSVPSSFTQLNPIVTDAIRTAGTPGSTPLHHPPLPPRPPPPRRSASFDRMLNDQQVSSEELRASPASDEGQLDSGVGGSERCMPKKASTKAQTPMFYIHQEFKVPGSPTNAARFKPAVHDIPVDKCDPSVSAGPISSNSLGRKRTAPRPPRRTTPVKPLGSDLAATEDLFPTLFSSCTSSSRANEFTELVVTATGPFLVPPPPLMEEQSTRAPCPKPRASHSNATSPPVPPPPLEFSIPSVMSTSAICSSSPFESSSISTPKPPRPPCLSYLHTTSKTTPSSRPALQKSKSTTSRVISSNELSSKVPINLDCTGSAASGFRNKSKHSVVQKADVLPNALLCELKQTSQLASRGRRCTVGQAPSSEFHNELRLRLQRQSQTQSNAPNSAEKCSKTPEPLGSTKEKSDSMLSSGYFTMPRLRSSKKPQIVSAVSEPRSNVLDSHTPPSPTRPAAPPKSIPFSEHLTSSESTAPHTVQCRPLLTSNHKLSTPWLNSKGISVVGGQDKNSKRLSWTGPAIHRFTDIPPPGQRACLPTILSTSSTALDSIVEGEHISVPSKQSLTVQLTDLLASLKRLKLVAPTPIGFSSEMEQLISIADQLEACRLNCSVFIDQADCSARAKFSFRDRYAPMQQLSSSLRAKKSSDERAELVRTATGTVSDLIGELAKLADFVDADHGPIAEAALVSDPSTSVDRFSDTILAAESSPSGGSLSNRNADMFKGKQETIVSS</sequence>
<evidence type="ECO:0000259" key="15">
    <source>
        <dbReference type="PROSITE" id="PS50001"/>
    </source>
</evidence>
<reference evidence="18" key="1">
    <citation type="submission" date="2019-07" db="EMBL/GenBank/DDBJ databases">
        <title>Annotation for the trematode Paragonimus miyazaki's.</title>
        <authorList>
            <person name="Choi Y.-J."/>
        </authorList>
    </citation>
    <scope>NUCLEOTIDE SEQUENCE</scope>
    <source>
        <strain evidence="18">Japan</strain>
    </source>
</reference>
<dbReference type="PROSITE" id="PS00109">
    <property type="entry name" value="PROTEIN_KINASE_TYR"/>
    <property type="match status" value="1"/>
</dbReference>
<evidence type="ECO:0000256" key="12">
    <source>
        <dbReference type="PROSITE-ProRule" id="PRU10141"/>
    </source>
</evidence>
<evidence type="ECO:0000313" key="19">
    <source>
        <dbReference type="Proteomes" id="UP000822476"/>
    </source>
</evidence>
<evidence type="ECO:0000313" key="18">
    <source>
        <dbReference type="EMBL" id="KAF7233810.1"/>
    </source>
</evidence>
<dbReference type="InterPro" id="IPR050198">
    <property type="entry name" value="Non-receptor_tyrosine_kinases"/>
</dbReference>
<evidence type="ECO:0000256" key="8">
    <source>
        <dbReference type="ARBA" id="ARBA00023137"/>
    </source>
</evidence>
<proteinExistence type="inferred from homology"/>
<evidence type="ECO:0000256" key="14">
    <source>
        <dbReference type="SAM" id="MobiDB-lite"/>
    </source>
</evidence>
<evidence type="ECO:0000256" key="10">
    <source>
        <dbReference type="PROSITE-ProRule" id="PRU00191"/>
    </source>
</evidence>
<feature type="region of interest" description="Disordered" evidence="14">
    <location>
        <begin position="131"/>
        <end position="150"/>
    </location>
</feature>
<feature type="compositionally biased region" description="Pro residues" evidence="14">
    <location>
        <begin position="591"/>
        <end position="603"/>
    </location>
</feature>
<evidence type="ECO:0000256" key="7">
    <source>
        <dbReference type="ARBA" id="ARBA00022999"/>
    </source>
</evidence>
<evidence type="ECO:0000256" key="2">
    <source>
        <dbReference type="ARBA" id="ARBA00022553"/>
    </source>
</evidence>
<dbReference type="InterPro" id="IPR000719">
    <property type="entry name" value="Prot_kinase_dom"/>
</dbReference>
<dbReference type="SUPFAM" id="SSF55550">
    <property type="entry name" value="SH2 domain"/>
    <property type="match status" value="1"/>
</dbReference>
<dbReference type="FunFam" id="3.30.200.20:FF:000037">
    <property type="entry name" value="Tyrosine-protein kinase"/>
    <property type="match status" value="1"/>
</dbReference>
<gene>
    <name evidence="18" type="ORF">EG68_07212</name>
</gene>
<dbReference type="Pfam" id="PF00018">
    <property type="entry name" value="SH3_1"/>
    <property type="match status" value="1"/>
</dbReference>
<dbReference type="InterPro" id="IPR000980">
    <property type="entry name" value="SH2"/>
</dbReference>
<keyword evidence="3 13" id="KW-0808">Transferase</keyword>
<accession>A0A8S9YGN9</accession>
<evidence type="ECO:0000256" key="1">
    <source>
        <dbReference type="ARBA" id="ARBA00022443"/>
    </source>
</evidence>
<dbReference type="InterPro" id="IPR011009">
    <property type="entry name" value="Kinase-like_dom_sf"/>
</dbReference>
<feature type="domain" description="SH3" evidence="16">
    <location>
        <begin position="51"/>
        <end position="117"/>
    </location>
</feature>
<dbReference type="Gene3D" id="2.30.30.40">
    <property type="entry name" value="SH3 Domains"/>
    <property type="match status" value="1"/>
</dbReference>
<keyword evidence="4 12" id="KW-0547">Nucleotide-binding</keyword>
<dbReference type="PROSITE" id="PS50001">
    <property type="entry name" value="SH2"/>
    <property type="match status" value="1"/>
</dbReference>
<name>A0A8S9YGN9_9TREM</name>
<dbReference type="OrthoDB" id="98077at2759"/>
<evidence type="ECO:0000256" key="9">
    <source>
        <dbReference type="ARBA" id="ARBA00051245"/>
    </source>
</evidence>
<dbReference type="PANTHER" id="PTHR24418">
    <property type="entry name" value="TYROSINE-PROTEIN KINASE"/>
    <property type="match status" value="1"/>
</dbReference>
<dbReference type="CDD" id="cd09935">
    <property type="entry name" value="SH2_ABL"/>
    <property type="match status" value="1"/>
</dbReference>
<dbReference type="EC" id="2.7.10.2" evidence="13"/>
<feature type="region of interest" description="Disordered" evidence="14">
    <location>
        <begin position="761"/>
        <end position="797"/>
    </location>
</feature>
<protein>
    <recommendedName>
        <fullName evidence="13">Tyrosine-protein kinase</fullName>
        <ecNumber evidence="13">2.7.10.2</ecNumber>
    </recommendedName>
</protein>
<evidence type="ECO:0000256" key="6">
    <source>
        <dbReference type="ARBA" id="ARBA00022840"/>
    </source>
</evidence>
<dbReference type="Proteomes" id="UP000822476">
    <property type="component" value="Unassembled WGS sequence"/>
</dbReference>
<feature type="compositionally biased region" description="Polar residues" evidence="14">
    <location>
        <begin position="1262"/>
        <end position="1273"/>
    </location>
</feature>
<feature type="compositionally biased region" description="Basic residues" evidence="14">
    <location>
        <begin position="702"/>
        <end position="712"/>
    </location>
</feature>
<evidence type="ECO:0000256" key="4">
    <source>
        <dbReference type="ARBA" id="ARBA00022741"/>
    </source>
</evidence>
<dbReference type="InterPro" id="IPR001245">
    <property type="entry name" value="Ser-Thr/Tyr_kinase_cat_dom"/>
</dbReference>
<dbReference type="InterPro" id="IPR036860">
    <property type="entry name" value="SH2_dom_sf"/>
</dbReference>
<feature type="domain" description="SH2" evidence="15">
    <location>
        <begin position="164"/>
        <end position="254"/>
    </location>
</feature>
<dbReference type="CDD" id="cd11850">
    <property type="entry name" value="SH3_Abl"/>
    <property type="match status" value="1"/>
</dbReference>
<keyword evidence="7 10" id="KW-0727">SH2 domain</keyword>
<feature type="compositionally biased region" description="Polar residues" evidence="14">
    <location>
        <begin position="833"/>
        <end position="859"/>
    </location>
</feature>
<evidence type="ECO:0000256" key="3">
    <source>
        <dbReference type="ARBA" id="ARBA00022679"/>
    </source>
</evidence>
<dbReference type="InterPro" id="IPR035837">
    <property type="entry name" value="ABL_SH2"/>
</dbReference>
<keyword evidence="2" id="KW-0597">Phosphoprotein</keyword>
<dbReference type="PROSITE" id="PS50011">
    <property type="entry name" value="PROTEIN_KINASE_DOM"/>
    <property type="match status" value="1"/>
</dbReference>
<dbReference type="Gene3D" id="3.30.505.10">
    <property type="entry name" value="SH2 domain"/>
    <property type="match status" value="1"/>
</dbReference>
<feature type="binding site" evidence="12">
    <location>
        <position position="311"/>
    </location>
    <ligand>
        <name>ATP</name>
        <dbReference type="ChEBI" id="CHEBI:30616"/>
    </ligand>
</feature>